<dbReference type="EMBL" id="JBBPFD010000001">
    <property type="protein sequence ID" value="KAK7944843.1"/>
    <property type="molecule type" value="Genomic_DNA"/>
</dbReference>
<evidence type="ECO:0000256" key="1">
    <source>
        <dbReference type="SAM" id="MobiDB-lite"/>
    </source>
</evidence>
<proteinExistence type="predicted"/>
<gene>
    <name evidence="2" type="ORF">WMY93_000571</name>
</gene>
<name>A0AAW0Q0R9_9GOBI</name>
<feature type="region of interest" description="Disordered" evidence="1">
    <location>
        <begin position="1"/>
        <end position="51"/>
    </location>
</feature>
<reference evidence="3" key="1">
    <citation type="submission" date="2024-04" db="EMBL/GenBank/DDBJ databases">
        <title>Salinicola lusitanus LLJ914,a marine bacterium isolated from the Okinawa Trough.</title>
        <authorList>
            <person name="Li J."/>
        </authorList>
    </citation>
    <scope>NUCLEOTIDE SEQUENCE [LARGE SCALE GENOMIC DNA]</scope>
</reference>
<dbReference type="Proteomes" id="UP001460270">
    <property type="component" value="Unassembled WGS sequence"/>
</dbReference>
<keyword evidence="3" id="KW-1185">Reference proteome</keyword>
<organism evidence="2 3">
    <name type="scientific">Mugilogobius chulae</name>
    <name type="common">yellowstripe goby</name>
    <dbReference type="NCBI Taxonomy" id="88201"/>
    <lineage>
        <taxon>Eukaryota</taxon>
        <taxon>Metazoa</taxon>
        <taxon>Chordata</taxon>
        <taxon>Craniata</taxon>
        <taxon>Vertebrata</taxon>
        <taxon>Euteleostomi</taxon>
        <taxon>Actinopterygii</taxon>
        <taxon>Neopterygii</taxon>
        <taxon>Teleostei</taxon>
        <taxon>Neoteleostei</taxon>
        <taxon>Acanthomorphata</taxon>
        <taxon>Gobiaria</taxon>
        <taxon>Gobiiformes</taxon>
        <taxon>Gobioidei</taxon>
        <taxon>Gobiidae</taxon>
        <taxon>Gobionellinae</taxon>
        <taxon>Mugilogobius</taxon>
    </lineage>
</organism>
<evidence type="ECO:0000313" key="3">
    <source>
        <dbReference type="Proteomes" id="UP001460270"/>
    </source>
</evidence>
<accession>A0AAW0Q0R9</accession>
<protein>
    <submittedName>
        <fullName evidence="2">Uncharacterized protein</fullName>
    </submittedName>
</protein>
<dbReference type="AlphaFoldDB" id="A0AAW0Q0R9"/>
<sequence>MWRYLPGVTQPSKRKHNDDEEDEVRPQSTPSKRKFPKSGALERMAPRETGSTNLMNSFQALGHMRLVPTRIGGTRWVGHLLRALDHFLRGYQGLVLHLEQIQSSDAQNVRGVQQAKARKILYCEGAAMHGAPVHMFAEVCHHYSDPNS</sequence>
<evidence type="ECO:0000313" key="2">
    <source>
        <dbReference type="EMBL" id="KAK7944843.1"/>
    </source>
</evidence>
<comment type="caution">
    <text evidence="2">The sequence shown here is derived from an EMBL/GenBank/DDBJ whole genome shotgun (WGS) entry which is preliminary data.</text>
</comment>